<keyword evidence="3" id="KW-1185">Reference proteome</keyword>
<keyword evidence="1" id="KW-0812">Transmembrane</keyword>
<keyword evidence="1" id="KW-1133">Transmembrane helix</keyword>
<evidence type="ECO:0000313" key="2">
    <source>
        <dbReference type="EMBL" id="KAK9717360.1"/>
    </source>
</evidence>
<evidence type="ECO:0000313" key="3">
    <source>
        <dbReference type="Proteomes" id="UP001479436"/>
    </source>
</evidence>
<organism evidence="2 3">
    <name type="scientific">Basidiobolus ranarum</name>
    <dbReference type="NCBI Taxonomy" id="34480"/>
    <lineage>
        <taxon>Eukaryota</taxon>
        <taxon>Fungi</taxon>
        <taxon>Fungi incertae sedis</taxon>
        <taxon>Zoopagomycota</taxon>
        <taxon>Entomophthoromycotina</taxon>
        <taxon>Basidiobolomycetes</taxon>
        <taxon>Basidiobolales</taxon>
        <taxon>Basidiobolaceae</taxon>
        <taxon>Basidiobolus</taxon>
    </lineage>
</organism>
<name>A0ABR2W1Z2_9FUNG</name>
<dbReference type="PANTHER" id="PTHR37852">
    <property type="entry name" value="YALI0B21208P"/>
    <property type="match status" value="1"/>
</dbReference>
<proteinExistence type="predicted"/>
<dbReference type="PANTHER" id="PTHR37852:SF1">
    <property type="entry name" value="HIG1 DOMAIN-CONTAINING PROTEIN"/>
    <property type="match status" value="1"/>
</dbReference>
<dbReference type="Proteomes" id="UP001479436">
    <property type="component" value="Unassembled WGS sequence"/>
</dbReference>
<keyword evidence="1" id="KW-0472">Membrane</keyword>
<feature type="transmembrane region" description="Helical" evidence="1">
    <location>
        <begin position="29"/>
        <end position="47"/>
    </location>
</feature>
<accession>A0ABR2W1Z2</accession>
<comment type="caution">
    <text evidence="2">The sequence shown here is derived from an EMBL/GenBank/DDBJ whole genome shotgun (WGS) entry which is preliminary data.</text>
</comment>
<reference evidence="2 3" key="1">
    <citation type="submission" date="2023-04" db="EMBL/GenBank/DDBJ databases">
        <title>Genome of Basidiobolus ranarum AG-B5.</title>
        <authorList>
            <person name="Stajich J.E."/>
            <person name="Carter-House D."/>
            <person name="Gryganskyi A."/>
        </authorList>
    </citation>
    <scope>NUCLEOTIDE SEQUENCE [LARGE SCALE GENOMIC DNA]</scope>
    <source>
        <strain evidence="2 3">AG-B5</strain>
    </source>
</reference>
<gene>
    <name evidence="2" type="ORF">K7432_006273</name>
</gene>
<protein>
    <submittedName>
        <fullName evidence="2">Uncharacterized protein</fullName>
    </submittedName>
</protein>
<dbReference type="EMBL" id="JASJQH010007146">
    <property type="protein sequence ID" value="KAK9717360.1"/>
    <property type="molecule type" value="Genomic_DNA"/>
</dbReference>
<dbReference type="Pfam" id="PF02466">
    <property type="entry name" value="Tim17"/>
    <property type="match status" value="1"/>
</dbReference>
<evidence type="ECO:0000256" key="1">
    <source>
        <dbReference type="SAM" id="Phobius"/>
    </source>
</evidence>
<sequence>MEAGTSDEAHTIPQEVKTYEGIRSAKDRLPIVVGVGLFWGFFAGSYLGGRQSSLQYLAENAHRMPKDMNSWYFYHKTKNYKVMLAGIQKGLSYSWRTAVMCGAFTGIEAILDQQRGRRDIINPTIAGITTGSVFSLIARLSRQSAKKAVGFGAVIGLLIGTLQDLAKPRKIRTSSD</sequence>